<dbReference type="Pfam" id="PF00106">
    <property type="entry name" value="adh_short"/>
    <property type="match status" value="1"/>
</dbReference>
<protein>
    <submittedName>
        <fullName evidence="2">Uncharacterized protein</fullName>
    </submittedName>
</protein>
<accession>A0ABR4PY61</accession>
<comment type="caution">
    <text evidence="2">The sequence shown here is derived from an EMBL/GenBank/DDBJ whole genome shotgun (WGS) entry which is preliminary data.</text>
</comment>
<dbReference type="InterPro" id="IPR052228">
    <property type="entry name" value="Sec_Metab_Biosynth_Oxidored"/>
</dbReference>
<dbReference type="EMBL" id="JBFCZG010000001">
    <property type="protein sequence ID" value="KAL3428329.1"/>
    <property type="molecule type" value="Genomic_DNA"/>
</dbReference>
<dbReference type="PANTHER" id="PTHR47534:SF2">
    <property type="entry name" value="KETOREDUCTASE (KR) DOMAIN-CONTAINING PROTEIN-RELATED"/>
    <property type="match status" value="1"/>
</dbReference>
<dbReference type="InterPro" id="IPR036291">
    <property type="entry name" value="NAD(P)-bd_dom_sf"/>
</dbReference>
<keyword evidence="1" id="KW-0560">Oxidoreductase</keyword>
<dbReference type="PANTHER" id="PTHR47534">
    <property type="entry name" value="YALI0E05731P"/>
    <property type="match status" value="1"/>
</dbReference>
<dbReference type="Gene3D" id="3.40.50.720">
    <property type="entry name" value="NAD(P)-binding Rossmann-like Domain"/>
    <property type="match status" value="1"/>
</dbReference>
<evidence type="ECO:0000313" key="2">
    <source>
        <dbReference type="EMBL" id="KAL3428329.1"/>
    </source>
</evidence>
<sequence length="329" mass="36286">MPSIQTVRRNNAQLRTKASGLVAVFVGGTSGIGEATCTEFVQKTVNPVVYIIGRNESYGSSMSERLLLVNSTARIHFLPSDLSLLRNVDGVCRLIKEKERKINLLFITAGFLSLKGRDETAEGLDKLFCLQYHSRMRFTSNLLPLLNQALGKGELARVISVLGAGNEGKIFKEDLSLRENYSLQNCSGQSICMMSLFLERLALLNPGVSFIHAYPGAVRGTDILKEMGPLVAKVGRVMMLLASPFTVSVKECAERQLFVATHDSFQSLTSQTEPDSAPTQAKSFRLGWNGEVCKKNAYLDTYMRDGTDEIVWKHTSEVFENICGDKSGI</sequence>
<dbReference type="Proteomes" id="UP001629113">
    <property type="component" value="Unassembled WGS sequence"/>
</dbReference>
<name>A0ABR4PY61_9HELO</name>
<proteinExistence type="predicted"/>
<evidence type="ECO:0000256" key="1">
    <source>
        <dbReference type="ARBA" id="ARBA00023002"/>
    </source>
</evidence>
<reference evidence="2 3" key="1">
    <citation type="submission" date="2024-06" db="EMBL/GenBank/DDBJ databases">
        <title>Complete genome of Phlyctema vagabunda strain 19-DSS-EL-015.</title>
        <authorList>
            <person name="Fiorenzani C."/>
        </authorList>
    </citation>
    <scope>NUCLEOTIDE SEQUENCE [LARGE SCALE GENOMIC DNA]</scope>
    <source>
        <strain evidence="2 3">19-DSS-EL-015</strain>
    </source>
</reference>
<organism evidence="2 3">
    <name type="scientific">Phlyctema vagabunda</name>
    <dbReference type="NCBI Taxonomy" id="108571"/>
    <lineage>
        <taxon>Eukaryota</taxon>
        <taxon>Fungi</taxon>
        <taxon>Dikarya</taxon>
        <taxon>Ascomycota</taxon>
        <taxon>Pezizomycotina</taxon>
        <taxon>Leotiomycetes</taxon>
        <taxon>Helotiales</taxon>
        <taxon>Dermateaceae</taxon>
        <taxon>Phlyctema</taxon>
    </lineage>
</organism>
<evidence type="ECO:0000313" key="3">
    <source>
        <dbReference type="Proteomes" id="UP001629113"/>
    </source>
</evidence>
<dbReference type="SUPFAM" id="SSF51735">
    <property type="entry name" value="NAD(P)-binding Rossmann-fold domains"/>
    <property type="match status" value="1"/>
</dbReference>
<dbReference type="InterPro" id="IPR002347">
    <property type="entry name" value="SDR_fam"/>
</dbReference>
<gene>
    <name evidence="2" type="ORF">PVAG01_01838</name>
</gene>
<keyword evidence="3" id="KW-1185">Reference proteome</keyword>